<accession>J9F5B2</accession>
<name>J9F5B2_9ZZZZ</name>
<evidence type="ECO:0000313" key="1">
    <source>
        <dbReference type="EMBL" id="EJW90071.1"/>
    </source>
</evidence>
<reference evidence="1" key="1">
    <citation type="journal article" date="2012" name="PLoS ONE">
        <title>Gene sets for utilization of primary and secondary nutrition supplies in the distal gut of endangered iberian lynx.</title>
        <authorList>
            <person name="Alcaide M."/>
            <person name="Messina E."/>
            <person name="Richter M."/>
            <person name="Bargiela R."/>
            <person name="Peplies J."/>
            <person name="Huws S.A."/>
            <person name="Newbold C.J."/>
            <person name="Golyshin P.N."/>
            <person name="Simon M.A."/>
            <person name="Lopez G."/>
            <person name="Yakimov M.M."/>
            <person name="Ferrer M."/>
        </authorList>
    </citation>
    <scope>NUCLEOTIDE SEQUENCE</scope>
</reference>
<dbReference type="EMBL" id="AMCI01009062">
    <property type="protein sequence ID" value="EJW90071.1"/>
    <property type="molecule type" value="Genomic_DNA"/>
</dbReference>
<dbReference type="AlphaFoldDB" id="J9F5B2"/>
<sequence length="35" mass="3937">MVDIIKEAFDVSFNKPPHTGKSLFDAYEGCVTTFK</sequence>
<organism evidence="1">
    <name type="scientific">gut metagenome</name>
    <dbReference type="NCBI Taxonomy" id="749906"/>
    <lineage>
        <taxon>unclassified sequences</taxon>
        <taxon>metagenomes</taxon>
        <taxon>organismal metagenomes</taxon>
    </lineage>
</organism>
<comment type="caution">
    <text evidence="1">The sequence shown here is derived from an EMBL/GenBank/DDBJ whole genome shotgun (WGS) entry which is preliminary data.</text>
</comment>
<feature type="non-terminal residue" evidence="1">
    <location>
        <position position="35"/>
    </location>
</feature>
<protein>
    <submittedName>
        <fullName evidence="1">Uncharacterized protein</fullName>
    </submittedName>
</protein>
<gene>
    <name evidence="1" type="ORF">EVA_21822</name>
</gene>
<proteinExistence type="predicted"/>